<dbReference type="Gene3D" id="3.40.50.150">
    <property type="entry name" value="Vaccinia Virus protein VP39"/>
    <property type="match status" value="1"/>
</dbReference>
<dbReference type="RefSeq" id="WP_085752021.1">
    <property type="nucleotide sequence ID" value="NZ_BSPR01000011.1"/>
</dbReference>
<protein>
    <submittedName>
        <fullName evidence="1">Uncharacterized protein</fullName>
    </submittedName>
</protein>
<dbReference type="Pfam" id="PF13489">
    <property type="entry name" value="Methyltransf_23"/>
    <property type="match status" value="1"/>
</dbReference>
<reference evidence="1 2" key="1">
    <citation type="submission" date="2016-04" db="EMBL/GenBank/DDBJ databases">
        <title>Complete genome sequence of natural rubber-degrading, novel Gram-negative bacterium, Rhizobacter gummiphilus strain NS21.</title>
        <authorList>
            <person name="Tabata M."/>
            <person name="Kasai D."/>
            <person name="Fukuda M."/>
        </authorList>
    </citation>
    <scope>NUCLEOTIDE SEQUENCE [LARGE SCALE GENOMIC DNA]</scope>
    <source>
        <strain evidence="1 2">NS21</strain>
    </source>
</reference>
<gene>
    <name evidence="1" type="ORF">A4W93_18520</name>
</gene>
<evidence type="ECO:0000313" key="2">
    <source>
        <dbReference type="Proteomes" id="UP000193427"/>
    </source>
</evidence>
<proteinExistence type="predicted"/>
<dbReference type="AlphaFoldDB" id="A0A1W6LC36"/>
<dbReference type="InterPro" id="IPR029063">
    <property type="entry name" value="SAM-dependent_MTases_sf"/>
</dbReference>
<sequence length="294" mass="33462">MRIRFVQDIFDRLRGKNTVGRGLAVTVTDTQDTGIDRLFETFPSAGFEINGRTRKHLTNVNADRGVTEQTLSLLCKQFPSNRTGIKVLNVGCGKKNQMDFLAALGFEAYGVDFDIDEDSEHIRFHDLNTQDDLPFGDLRFDAVICQEIIEHIENPWLLFRKVKKVLKTGGTLIVTTPNISSNHSKRVFNGNNVGFFAYFDPVNLWQHINPIPYWEMIHIATFNGFETLGLSGNNEFYVTYTPKKAGAQRDATIQNNDVLHYLLRNTNEDIRLYSPVPTHNYDWSAGARTARTEP</sequence>
<dbReference type="EMBL" id="CP015118">
    <property type="protein sequence ID" value="ARN21728.1"/>
    <property type="molecule type" value="Genomic_DNA"/>
</dbReference>
<dbReference type="CDD" id="cd02440">
    <property type="entry name" value="AdoMet_MTases"/>
    <property type="match status" value="1"/>
</dbReference>
<organism evidence="1 2">
    <name type="scientific">Piscinibacter gummiphilus</name>
    <dbReference type="NCBI Taxonomy" id="946333"/>
    <lineage>
        <taxon>Bacteria</taxon>
        <taxon>Pseudomonadati</taxon>
        <taxon>Pseudomonadota</taxon>
        <taxon>Betaproteobacteria</taxon>
        <taxon>Burkholderiales</taxon>
        <taxon>Sphaerotilaceae</taxon>
        <taxon>Piscinibacter</taxon>
    </lineage>
</organism>
<dbReference type="KEGG" id="rgu:A4W93_18520"/>
<accession>A0A1W6LC36</accession>
<keyword evidence="2" id="KW-1185">Reference proteome</keyword>
<dbReference type="STRING" id="946333.A4W93_18520"/>
<evidence type="ECO:0000313" key="1">
    <source>
        <dbReference type="EMBL" id="ARN21728.1"/>
    </source>
</evidence>
<dbReference type="OrthoDB" id="8936324at2"/>
<dbReference type="Proteomes" id="UP000193427">
    <property type="component" value="Chromosome"/>
</dbReference>
<name>A0A1W6LC36_9BURK</name>
<dbReference type="SUPFAM" id="SSF53335">
    <property type="entry name" value="S-adenosyl-L-methionine-dependent methyltransferases"/>
    <property type="match status" value="1"/>
</dbReference>